<dbReference type="OrthoDB" id="1720422at2759"/>
<accession>A0A164YRX3</accession>
<dbReference type="Proteomes" id="UP000076722">
    <property type="component" value="Unassembled WGS sequence"/>
</dbReference>
<proteinExistence type="predicted"/>
<dbReference type="InterPro" id="IPR036812">
    <property type="entry name" value="NAD(P)_OxRdtase_dom_sf"/>
</dbReference>
<keyword evidence="2" id="KW-0560">Oxidoreductase</keyword>
<dbReference type="FunFam" id="3.20.20.100:FF:000004">
    <property type="entry name" value="Oxidoreductase, aldo/keto reductase"/>
    <property type="match status" value="1"/>
</dbReference>
<dbReference type="AlphaFoldDB" id="A0A164YRX3"/>
<dbReference type="InterPro" id="IPR050523">
    <property type="entry name" value="AKR_Detox_Biosynth"/>
</dbReference>
<dbReference type="PANTHER" id="PTHR43364">
    <property type="entry name" value="NADH-SPECIFIC METHYLGLYOXAL REDUCTASE-RELATED"/>
    <property type="match status" value="1"/>
</dbReference>
<dbReference type="GO" id="GO:0005829">
    <property type="term" value="C:cytosol"/>
    <property type="evidence" value="ECO:0007669"/>
    <property type="project" value="UniProtKB-ARBA"/>
</dbReference>
<gene>
    <name evidence="4" type="ORF">SISNIDRAFT_482114</name>
</gene>
<keyword evidence="5" id="KW-1185">Reference proteome</keyword>
<dbReference type="PANTHER" id="PTHR43364:SF9">
    <property type="entry name" value="OXIDOREDUCTASE"/>
    <property type="match status" value="1"/>
</dbReference>
<dbReference type="SUPFAM" id="SSF51430">
    <property type="entry name" value="NAD(P)-linked oxidoreductase"/>
    <property type="match status" value="1"/>
</dbReference>
<protein>
    <submittedName>
        <fullName evidence="4">Aldo/keto reductase</fullName>
    </submittedName>
</protein>
<sequence>MSTTSETKKPQVEYRRLGKSGLRVSVPIIGAMSYGSKRWMPWVLEEDEALPLLKAAWDRGVNTIDTANQYSGGVSEQIVGKFIKKYNIPREKILILTKCFFPAPEDPSIQVWMHPELRDEQAYVNNCGLSRGAIFNQVEASLKRLDTPYIDLLQIHRFDYETPIEETMEALHDLVKSGKVRYIGGSSMWAWQFALMNSTAEKHGWTQFVSMQNMYNLMYREEEREMNAYCNHKGIGLIPWGPLASGFLARPSGKQTTRSGDDPNKIYGRDITKSEFVIIDRVEELAKKKGWPMSQVALAWLNSKVTSPIIGISSVARLEESIIPDKKLSEEETKFLEEPYVPTAVFGHF</sequence>
<reference evidence="4 5" key="1">
    <citation type="journal article" date="2016" name="Mol. Biol. Evol.">
        <title>Comparative Genomics of Early-Diverging Mushroom-Forming Fungi Provides Insights into the Origins of Lignocellulose Decay Capabilities.</title>
        <authorList>
            <person name="Nagy L.G."/>
            <person name="Riley R."/>
            <person name="Tritt A."/>
            <person name="Adam C."/>
            <person name="Daum C."/>
            <person name="Floudas D."/>
            <person name="Sun H."/>
            <person name="Yadav J.S."/>
            <person name="Pangilinan J."/>
            <person name="Larsson K.H."/>
            <person name="Matsuura K."/>
            <person name="Barry K."/>
            <person name="Labutti K."/>
            <person name="Kuo R."/>
            <person name="Ohm R.A."/>
            <person name="Bhattacharya S.S."/>
            <person name="Shirouzu T."/>
            <person name="Yoshinaga Y."/>
            <person name="Martin F.M."/>
            <person name="Grigoriev I.V."/>
            <person name="Hibbett D.S."/>
        </authorList>
    </citation>
    <scope>NUCLEOTIDE SEQUENCE [LARGE SCALE GENOMIC DNA]</scope>
    <source>
        <strain evidence="4 5">HHB9708</strain>
    </source>
</reference>
<dbReference type="EMBL" id="KV419397">
    <property type="protein sequence ID" value="KZS97181.1"/>
    <property type="molecule type" value="Genomic_DNA"/>
</dbReference>
<evidence type="ECO:0000313" key="4">
    <source>
        <dbReference type="EMBL" id="KZS97181.1"/>
    </source>
</evidence>
<name>A0A164YRX3_9AGAM</name>
<evidence type="ECO:0000256" key="2">
    <source>
        <dbReference type="ARBA" id="ARBA00023002"/>
    </source>
</evidence>
<evidence type="ECO:0000259" key="3">
    <source>
        <dbReference type="Pfam" id="PF00248"/>
    </source>
</evidence>
<evidence type="ECO:0000313" key="5">
    <source>
        <dbReference type="Proteomes" id="UP000076722"/>
    </source>
</evidence>
<feature type="domain" description="NADP-dependent oxidoreductase" evidence="3">
    <location>
        <begin position="28"/>
        <end position="322"/>
    </location>
</feature>
<evidence type="ECO:0000256" key="1">
    <source>
        <dbReference type="ARBA" id="ARBA00022857"/>
    </source>
</evidence>
<dbReference type="GO" id="GO:0016491">
    <property type="term" value="F:oxidoreductase activity"/>
    <property type="evidence" value="ECO:0007669"/>
    <property type="project" value="UniProtKB-KW"/>
</dbReference>
<dbReference type="Gene3D" id="3.20.20.100">
    <property type="entry name" value="NADP-dependent oxidoreductase domain"/>
    <property type="match status" value="1"/>
</dbReference>
<dbReference type="STRING" id="1314777.A0A164YRX3"/>
<organism evidence="4 5">
    <name type="scientific">Sistotremastrum niveocremeum HHB9708</name>
    <dbReference type="NCBI Taxonomy" id="1314777"/>
    <lineage>
        <taxon>Eukaryota</taxon>
        <taxon>Fungi</taxon>
        <taxon>Dikarya</taxon>
        <taxon>Basidiomycota</taxon>
        <taxon>Agaricomycotina</taxon>
        <taxon>Agaricomycetes</taxon>
        <taxon>Sistotremastrales</taxon>
        <taxon>Sistotremastraceae</taxon>
        <taxon>Sertulicium</taxon>
        <taxon>Sertulicium niveocremeum</taxon>
    </lineage>
</organism>
<keyword evidence="1" id="KW-0521">NADP</keyword>
<dbReference type="CDD" id="cd19079">
    <property type="entry name" value="AKR_EcYajO-like"/>
    <property type="match status" value="1"/>
</dbReference>
<dbReference type="Pfam" id="PF00248">
    <property type="entry name" value="Aldo_ket_red"/>
    <property type="match status" value="1"/>
</dbReference>
<dbReference type="InterPro" id="IPR023210">
    <property type="entry name" value="NADP_OxRdtase_dom"/>
</dbReference>